<dbReference type="Gene3D" id="3.90.226.10">
    <property type="entry name" value="2-enoyl-CoA Hydratase, Chain A, domain 1"/>
    <property type="match status" value="1"/>
</dbReference>
<reference evidence="3" key="1">
    <citation type="journal article" date="2014" name="Int. J. Syst. Evol. Microbiol.">
        <title>Complete genome sequence of Corynebacterium casei LMG S-19264T (=DSM 44701T), isolated from a smear-ripened cheese.</title>
        <authorList>
            <consortium name="US DOE Joint Genome Institute (JGI-PGF)"/>
            <person name="Walter F."/>
            <person name="Albersmeier A."/>
            <person name="Kalinowski J."/>
            <person name="Ruckert C."/>
        </authorList>
    </citation>
    <scope>NUCLEOTIDE SEQUENCE</scope>
    <source>
        <strain evidence="3">CGMCC 1.15448</strain>
    </source>
</reference>
<dbReference type="PANTHER" id="PTHR11941:SF54">
    <property type="entry name" value="ENOYL-COA HYDRATASE, MITOCHONDRIAL"/>
    <property type="match status" value="1"/>
</dbReference>
<dbReference type="GO" id="GO:0016829">
    <property type="term" value="F:lyase activity"/>
    <property type="evidence" value="ECO:0007669"/>
    <property type="project" value="UniProtKB-KW"/>
</dbReference>
<dbReference type="FunFam" id="3.90.226.10:FF:000009">
    <property type="entry name" value="Carnitinyl-CoA dehydratase"/>
    <property type="match status" value="1"/>
</dbReference>
<protein>
    <submittedName>
        <fullName evidence="3">Enoyl-CoA hydratase</fullName>
    </submittedName>
</protein>
<dbReference type="Proteomes" id="UP000607559">
    <property type="component" value="Unassembled WGS sequence"/>
</dbReference>
<dbReference type="InterPro" id="IPR029045">
    <property type="entry name" value="ClpP/crotonase-like_dom_sf"/>
</dbReference>
<proteinExistence type="inferred from homology"/>
<organism evidence="3 4">
    <name type="scientific">Puia dinghuensis</name>
    <dbReference type="NCBI Taxonomy" id="1792502"/>
    <lineage>
        <taxon>Bacteria</taxon>
        <taxon>Pseudomonadati</taxon>
        <taxon>Bacteroidota</taxon>
        <taxon>Chitinophagia</taxon>
        <taxon>Chitinophagales</taxon>
        <taxon>Chitinophagaceae</taxon>
        <taxon>Puia</taxon>
    </lineage>
</organism>
<dbReference type="InterPro" id="IPR001753">
    <property type="entry name" value="Enoyl-CoA_hydra/iso"/>
</dbReference>
<evidence type="ECO:0000313" key="4">
    <source>
        <dbReference type="Proteomes" id="UP000607559"/>
    </source>
</evidence>
<keyword evidence="2" id="KW-0456">Lyase</keyword>
<dbReference type="PANTHER" id="PTHR11941">
    <property type="entry name" value="ENOYL-COA HYDRATASE-RELATED"/>
    <property type="match status" value="1"/>
</dbReference>
<reference evidence="3" key="2">
    <citation type="submission" date="2020-09" db="EMBL/GenBank/DDBJ databases">
        <authorList>
            <person name="Sun Q."/>
            <person name="Zhou Y."/>
        </authorList>
    </citation>
    <scope>NUCLEOTIDE SEQUENCE</scope>
    <source>
        <strain evidence="3">CGMCC 1.15448</strain>
    </source>
</reference>
<gene>
    <name evidence="3" type="primary">crt</name>
    <name evidence="3" type="ORF">GCM10011511_42880</name>
</gene>
<sequence length="289" mass="30871">MYKTLHTDLTDGILTVTINRPDKLNAINKDVMNDLGEVVGEIYKNEDIRSAIITGAGPKAFVAGADISEFLGLTKEQGQALSAKGHDIFFRIASCPKPIAAAINGFALGGGLELAMACHFRLCTTNARFGQPEVNLGLIPGYGGTQRLVQLVGKGRAIEIMLSARMVDATEAHTMGLVNYIVTEPNELLTKTRELLSIINEKAPIAVARIIECANIAAGDGVFFGSSAVWEADPFGGQSAGEMRTDDGALVRNGFLREQEAFGECFGTADMKEGAKAFLEKRKAVFTGK</sequence>
<comment type="caution">
    <text evidence="3">The sequence shown here is derived from an EMBL/GenBank/DDBJ whole genome shotgun (WGS) entry which is preliminary data.</text>
</comment>
<dbReference type="Pfam" id="PF00378">
    <property type="entry name" value="ECH_1"/>
    <property type="match status" value="1"/>
</dbReference>
<dbReference type="GO" id="GO:0006635">
    <property type="term" value="P:fatty acid beta-oxidation"/>
    <property type="evidence" value="ECO:0007669"/>
    <property type="project" value="TreeGrafter"/>
</dbReference>
<dbReference type="InterPro" id="IPR014748">
    <property type="entry name" value="Enoyl-CoA_hydra_C"/>
</dbReference>
<evidence type="ECO:0000256" key="1">
    <source>
        <dbReference type="ARBA" id="ARBA00005254"/>
    </source>
</evidence>
<dbReference type="SUPFAM" id="SSF52096">
    <property type="entry name" value="ClpP/crotonase"/>
    <property type="match status" value="1"/>
</dbReference>
<name>A0A8J2UGK4_9BACT</name>
<dbReference type="RefSeq" id="WP_188935585.1">
    <property type="nucleotide sequence ID" value="NZ_BMJC01000004.1"/>
</dbReference>
<evidence type="ECO:0000256" key="2">
    <source>
        <dbReference type="ARBA" id="ARBA00023239"/>
    </source>
</evidence>
<keyword evidence="4" id="KW-1185">Reference proteome</keyword>
<dbReference type="AlphaFoldDB" id="A0A8J2UGK4"/>
<dbReference type="Gene3D" id="1.10.12.10">
    <property type="entry name" value="Lyase 2-enoyl-coa Hydratase, Chain A, domain 2"/>
    <property type="match status" value="1"/>
</dbReference>
<accession>A0A8J2UGK4</accession>
<comment type="similarity">
    <text evidence="1">Belongs to the enoyl-CoA hydratase/isomerase family.</text>
</comment>
<dbReference type="CDD" id="cd06558">
    <property type="entry name" value="crotonase-like"/>
    <property type="match status" value="1"/>
</dbReference>
<dbReference type="EMBL" id="BMJC01000004">
    <property type="protein sequence ID" value="GGB14469.1"/>
    <property type="molecule type" value="Genomic_DNA"/>
</dbReference>
<evidence type="ECO:0000313" key="3">
    <source>
        <dbReference type="EMBL" id="GGB14469.1"/>
    </source>
</evidence>